<feature type="compositionally biased region" description="Basic and acidic residues" evidence="1">
    <location>
        <begin position="55"/>
        <end position="69"/>
    </location>
</feature>
<dbReference type="Proteomes" id="UP001465976">
    <property type="component" value="Unassembled WGS sequence"/>
</dbReference>
<feature type="compositionally biased region" description="Basic and acidic residues" evidence="1">
    <location>
        <begin position="18"/>
        <end position="27"/>
    </location>
</feature>
<evidence type="ECO:0000256" key="1">
    <source>
        <dbReference type="SAM" id="MobiDB-lite"/>
    </source>
</evidence>
<comment type="caution">
    <text evidence="2">The sequence shown here is derived from an EMBL/GenBank/DDBJ whole genome shotgun (WGS) entry which is preliminary data.</text>
</comment>
<proteinExistence type="predicted"/>
<protein>
    <recommendedName>
        <fullName evidence="4">BZIP domain-containing protein</fullName>
    </recommendedName>
</protein>
<evidence type="ECO:0000313" key="2">
    <source>
        <dbReference type="EMBL" id="KAL0567131.1"/>
    </source>
</evidence>
<reference evidence="2 3" key="1">
    <citation type="submission" date="2024-02" db="EMBL/GenBank/DDBJ databases">
        <title>A draft genome for the cacao thread blight pathogen Marasmius crinis-equi.</title>
        <authorList>
            <person name="Cohen S.P."/>
            <person name="Baruah I.K."/>
            <person name="Amoako-Attah I."/>
            <person name="Bukari Y."/>
            <person name="Meinhardt L.W."/>
            <person name="Bailey B.A."/>
        </authorList>
    </citation>
    <scope>NUCLEOTIDE SEQUENCE [LARGE SCALE GENOMIC DNA]</scope>
    <source>
        <strain evidence="2 3">GH-76</strain>
    </source>
</reference>
<gene>
    <name evidence="2" type="ORF">V5O48_014861</name>
</gene>
<dbReference type="EMBL" id="JBAHYK010001666">
    <property type="protein sequence ID" value="KAL0567131.1"/>
    <property type="molecule type" value="Genomic_DNA"/>
</dbReference>
<feature type="region of interest" description="Disordered" evidence="1">
    <location>
        <begin position="1"/>
        <end position="31"/>
    </location>
</feature>
<sequence>MPNRTSFEQQEPGDTSEEYGHDDERRLIATSRYATGVIQDWESKRRENRRAKNRRKEETREAEVARKSAIDLQESSMDF</sequence>
<keyword evidence="3" id="KW-1185">Reference proteome</keyword>
<evidence type="ECO:0008006" key="4">
    <source>
        <dbReference type="Google" id="ProtNLM"/>
    </source>
</evidence>
<organism evidence="2 3">
    <name type="scientific">Marasmius crinis-equi</name>
    <dbReference type="NCBI Taxonomy" id="585013"/>
    <lineage>
        <taxon>Eukaryota</taxon>
        <taxon>Fungi</taxon>
        <taxon>Dikarya</taxon>
        <taxon>Basidiomycota</taxon>
        <taxon>Agaricomycotina</taxon>
        <taxon>Agaricomycetes</taxon>
        <taxon>Agaricomycetidae</taxon>
        <taxon>Agaricales</taxon>
        <taxon>Marasmiineae</taxon>
        <taxon>Marasmiaceae</taxon>
        <taxon>Marasmius</taxon>
    </lineage>
</organism>
<feature type="compositionally biased region" description="Polar residues" evidence="1">
    <location>
        <begin position="1"/>
        <end position="13"/>
    </location>
</feature>
<feature type="region of interest" description="Disordered" evidence="1">
    <location>
        <begin position="44"/>
        <end position="79"/>
    </location>
</feature>
<accession>A0ABR3EW40</accession>
<name>A0ABR3EW40_9AGAR</name>
<evidence type="ECO:0000313" key="3">
    <source>
        <dbReference type="Proteomes" id="UP001465976"/>
    </source>
</evidence>